<dbReference type="AlphaFoldDB" id="A0A517ZLD2"/>
<dbReference type="Gene3D" id="2.60.120.260">
    <property type="entry name" value="Galactose-binding domain-like"/>
    <property type="match status" value="1"/>
</dbReference>
<keyword evidence="1 4" id="KW-0349">Heme</keyword>
<dbReference type="NCBIfam" id="TIGR02603">
    <property type="entry name" value="CxxCH_TIGR02603"/>
    <property type="match status" value="1"/>
</dbReference>
<evidence type="ECO:0000313" key="8">
    <source>
        <dbReference type="Proteomes" id="UP000319383"/>
    </source>
</evidence>
<dbReference type="InterPro" id="IPR011989">
    <property type="entry name" value="ARM-like"/>
</dbReference>
<evidence type="ECO:0000313" key="7">
    <source>
        <dbReference type="EMBL" id="QDU43276.1"/>
    </source>
</evidence>
<dbReference type="InterPro" id="IPR055557">
    <property type="entry name" value="DUF7133"/>
</dbReference>
<dbReference type="Proteomes" id="UP000319383">
    <property type="component" value="Chromosome"/>
</dbReference>
<dbReference type="Gene3D" id="1.25.10.10">
    <property type="entry name" value="Leucine-rich Repeat Variant"/>
    <property type="match status" value="2"/>
</dbReference>
<dbReference type="EMBL" id="CP036276">
    <property type="protein sequence ID" value="QDU43276.1"/>
    <property type="molecule type" value="Genomic_DNA"/>
</dbReference>
<dbReference type="KEGG" id="sdyn:Mal52_17480"/>
<evidence type="ECO:0000256" key="4">
    <source>
        <dbReference type="PROSITE-ProRule" id="PRU00433"/>
    </source>
</evidence>
<dbReference type="NCBIfam" id="TIGR02604">
    <property type="entry name" value="Piru_Ver_Nterm"/>
    <property type="match status" value="1"/>
</dbReference>
<evidence type="ECO:0000256" key="3">
    <source>
        <dbReference type="ARBA" id="ARBA00023004"/>
    </source>
</evidence>
<accession>A0A517ZLD2</accession>
<keyword evidence="5" id="KW-0732">Signal</keyword>
<dbReference type="SUPFAM" id="SSF48371">
    <property type="entry name" value="ARM repeat"/>
    <property type="match status" value="1"/>
</dbReference>
<evidence type="ECO:0000259" key="6">
    <source>
        <dbReference type="PROSITE" id="PS51007"/>
    </source>
</evidence>
<dbReference type="InterPro" id="IPR013428">
    <property type="entry name" value="Membrane-bound_put_N"/>
</dbReference>
<feature type="domain" description="Cytochrome c" evidence="6">
    <location>
        <begin position="864"/>
        <end position="1002"/>
    </location>
</feature>
<dbReference type="PANTHER" id="PTHR33546">
    <property type="entry name" value="LARGE, MULTIFUNCTIONAL SECRETED PROTEIN-RELATED"/>
    <property type="match status" value="1"/>
</dbReference>
<name>A0A517ZLD2_9PLAN</name>
<gene>
    <name evidence="7" type="ORF">Mal52_17480</name>
</gene>
<dbReference type="InterPro" id="IPR036909">
    <property type="entry name" value="Cyt_c-like_dom_sf"/>
</dbReference>
<dbReference type="InterPro" id="IPR011042">
    <property type="entry name" value="6-blade_b-propeller_TolB-like"/>
</dbReference>
<reference evidence="7 8" key="1">
    <citation type="submission" date="2019-02" db="EMBL/GenBank/DDBJ databases">
        <title>Deep-cultivation of Planctomycetes and their phenomic and genomic characterization uncovers novel biology.</title>
        <authorList>
            <person name="Wiegand S."/>
            <person name="Jogler M."/>
            <person name="Boedeker C."/>
            <person name="Pinto D."/>
            <person name="Vollmers J."/>
            <person name="Rivas-Marin E."/>
            <person name="Kohn T."/>
            <person name="Peeters S.H."/>
            <person name="Heuer A."/>
            <person name="Rast P."/>
            <person name="Oberbeckmann S."/>
            <person name="Bunk B."/>
            <person name="Jeske O."/>
            <person name="Meyerdierks A."/>
            <person name="Storesund J.E."/>
            <person name="Kallscheuer N."/>
            <person name="Luecker S."/>
            <person name="Lage O.M."/>
            <person name="Pohl T."/>
            <person name="Merkel B.J."/>
            <person name="Hornburger P."/>
            <person name="Mueller R.-W."/>
            <person name="Bruemmer F."/>
            <person name="Labrenz M."/>
            <person name="Spormann A.M."/>
            <person name="Op den Camp H."/>
            <person name="Overmann J."/>
            <person name="Amann R."/>
            <person name="Jetten M.S.M."/>
            <person name="Mascher T."/>
            <person name="Medema M.H."/>
            <person name="Devos D.P."/>
            <person name="Kaster A.-K."/>
            <person name="Ovreas L."/>
            <person name="Rohde M."/>
            <person name="Galperin M.Y."/>
            <person name="Jogler C."/>
        </authorList>
    </citation>
    <scope>NUCLEOTIDE SEQUENCE [LARGE SCALE GENOMIC DNA]</scope>
    <source>
        <strain evidence="7 8">Mal52</strain>
    </source>
</reference>
<sequence precursor="true">MCSSRTHAVCSFRKNATRCALTVAAAVGIALGLATLPVVAQQPAEETVKSFTVADGFEATLFATEPMISNPITIDVDTQGRVWVTEGVNYRRAQKNPPIDTIKVLEDTDGDGRADKMTVFTADLNCAMGVCVAGDKIYVPESPNIYVYEDADGDLKPDGPRKLFLTGFGGQNHDHGVHSLVFGPDHKLYMTQGDTGFDVTGPDGKQIKFQWGAMIRCEGDGTQLEDFAVNFRNPFELAVDSYGNVWCSDNDNDGLKSTRICWILEGGNYGWFGRPENIRNPDGSFDPIHHWRADKPGFVPYALITGFGSPCGMTFYEGAAFGPQYDGAIFHCDAGPREVRSYKPEKKSGIGYGVTAENVITSTDNYFRPDDVCVAPDGALFVSDWYDGGVGGHAYNDPNRGRIYRITPKGKKLVRHEKPGPYDNDADAIVALGSPNHATTFLARQRLLESGEAAVPKLAELVGGKDARLAARALWVSDRIGGKGRFFVMEKLMSNDPKFRALAVRILRRHGAEYENEILDAADDDNPEVIREIALSLPNLKSQRATDTLVDLFNRYVGGDRYLLETLHIASKGREEEMFRRVVDLPGAGVDPRLVNLVRILRPEDATEYLAAKLETTDVTPAARAALLSALETVTTPAAGKSVASVLTAEGASPDVKRLALEALMRKLSGPWVEIKKSPEVTDGLRASLGDPQLQNDALMVIAAAGLKGFSGDVVSLIDSSDKQVQIKAMSVAANLMLDAAAPAIVKYLKSDDAQIQNAALRALVALQVTDSLDDFLSDASVADGLKTEAVDLLLQSSSGAVMLLPLVEKQRLSPELAQRTIDGAVQHADVNVRLLYEKFVPESQRPKTLGQSFTPDDILKLSGDAERGKSVFLRSGAASCNRCHRVRNQGADIGPDLSLIGRKYERKALLETIMNPSAGIAPEYVPHVVETKRGKVFAGFVQQRSDDAVVLKTIEGNLLRINNDDIEEDVEQKTSLMPELVLKNVTAQDAADLLAYLVSLRDAEVYAKQFRAVGPFANDKPEHRTTAYGPEKEPGRFDSAAKYKGLGGKQVQWIDANTRAYNGGAPAVDLTRLSERAKVRHDNIIYYFAVVLNSAVAQPARLNIGSNDGIQVWLDGKKIHEFPEPRGLKPGEDQVDVQLKQGKNLLLLKLDQLGGTAGLTLSAEARGNVTFELP</sequence>
<keyword evidence="3 4" id="KW-0408">Iron</keyword>
<dbReference type="InterPro" id="IPR011041">
    <property type="entry name" value="Quinoprot_gluc/sorb_DH_b-prop"/>
</dbReference>
<feature type="signal peptide" evidence="5">
    <location>
        <begin position="1"/>
        <end position="40"/>
    </location>
</feature>
<dbReference type="InterPro" id="IPR013427">
    <property type="entry name" value="Haem-bd_dom_put"/>
</dbReference>
<dbReference type="InterPro" id="IPR016024">
    <property type="entry name" value="ARM-type_fold"/>
</dbReference>
<evidence type="ECO:0000256" key="2">
    <source>
        <dbReference type="ARBA" id="ARBA00022723"/>
    </source>
</evidence>
<dbReference type="PROSITE" id="PS51007">
    <property type="entry name" value="CYTC"/>
    <property type="match status" value="1"/>
</dbReference>
<keyword evidence="8" id="KW-1185">Reference proteome</keyword>
<dbReference type="Pfam" id="PF13646">
    <property type="entry name" value="HEAT_2"/>
    <property type="match status" value="1"/>
</dbReference>
<proteinExistence type="predicted"/>
<dbReference type="SUPFAM" id="SSF50952">
    <property type="entry name" value="Soluble quinoprotein glucose dehydrogenase"/>
    <property type="match status" value="1"/>
</dbReference>
<keyword evidence="2 4" id="KW-0479">Metal-binding</keyword>
<dbReference type="PANTHER" id="PTHR33546:SF1">
    <property type="entry name" value="LARGE, MULTIFUNCTIONAL SECRETED PROTEIN"/>
    <property type="match status" value="1"/>
</dbReference>
<evidence type="ECO:0000256" key="1">
    <source>
        <dbReference type="ARBA" id="ARBA00022617"/>
    </source>
</evidence>
<dbReference type="Gene3D" id="2.120.10.30">
    <property type="entry name" value="TolB, C-terminal domain"/>
    <property type="match status" value="1"/>
</dbReference>
<dbReference type="GO" id="GO:0046872">
    <property type="term" value="F:metal ion binding"/>
    <property type="evidence" value="ECO:0007669"/>
    <property type="project" value="UniProtKB-KW"/>
</dbReference>
<protein>
    <submittedName>
        <fullName evidence="7">Cytochrome c</fullName>
    </submittedName>
</protein>
<dbReference type="SUPFAM" id="SSF46626">
    <property type="entry name" value="Cytochrome c"/>
    <property type="match status" value="1"/>
</dbReference>
<dbReference type="Gene3D" id="1.10.760.10">
    <property type="entry name" value="Cytochrome c-like domain"/>
    <property type="match status" value="1"/>
</dbReference>
<evidence type="ECO:0000256" key="5">
    <source>
        <dbReference type="SAM" id="SignalP"/>
    </source>
</evidence>
<dbReference type="InterPro" id="IPR009056">
    <property type="entry name" value="Cyt_c-like_dom"/>
</dbReference>
<dbReference type="Pfam" id="PF23500">
    <property type="entry name" value="DUF7133"/>
    <property type="match status" value="1"/>
</dbReference>
<dbReference type="GO" id="GO:0020037">
    <property type="term" value="F:heme binding"/>
    <property type="evidence" value="ECO:0007669"/>
    <property type="project" value="InterPro"/>
</dbReference>
<dbReference type="GO" id="GO:0009055">
    <property type="term" value="F:electron transfer activity"/>
    <property type="evidence" value="ECO:0007669"/>
    <property type="project" value="InterPro"/>
</dbReference>
<feature type="chain" id="PRO_5022040003" evidence="5">
    <location>
        <begin position="41"/>
        <end position="1175"/>
    </location>
</feature>
<organism evidence="7 8">
    <name type="scientific">Symmachiella dynata</name>
    <dbReference type="NCBI Taxonomy" id="2527995"/>
    <lineage>
        <taxon>Bacteria</taxon>
        <taxon>Pseudomonadati</taxon>
        <taxon>Planctomycetota</taxon>
        <taxon>Planctomycetia</taxon>
        <taxon>Planctomycetales</taxon>
        <taxon>Planctomycetaceae</taxon>
        <taxon>Symmachiella</taxon>
    </lineage>
</organism>
<dbReference type="RefSeq" id="WP_145375404.1">
    <property type="nucleotide sequence ID" value="NZ_CP036276.1"/>
</dbReference>